<feature type="region of interest" description="Disordered" evidence="1">
    <location>
        <begin position="746"/>
        <end position="766"/>
    </location>
</feature>
<dbReference type="OMA" id="QFMSVSY"/>
<feature type="region of interest" description="Disordered" evidence="1">
    <location>
        <begin position="455"/>
        <end position="499"/>
    </location>
</feature>
<evidence type="ECO:0000313" key="4">
    <source>
        <dbReference type="Proteomes" id="UP000029665"/>
    </source>
</evidence>
<dbReference type="Proteomes" id="UP000029665">
    <property type="component" value="Unassembled WGS sequence"/>
</dbReference>
<accession>A0A060SIF5</accession>
<feature type="compositionally biased region" description="Acidic residues" evidence="1">
    <location>
        <begin position="749"/>
        <end position="766"/>
    </location>
</feature>
<protein>
    <recommendedName>
        <fullName evidence="2">Fungal-type protein kinase domain-containing protein</fullName>
    </recommendedName>
</protein>
<dbReference type="PANTHER" id="PTHR38248">
    <property type="entry name" value="FUNK1 6"/>
    <property type="match status" value="1"/>
</dbReference>
<feature type="compositionally biased region" description="Basic and acidic residues" evidence="1">
    <location>
        <begin position="467"/>
        <end position="485"/>
    </location>
</feature>
<dbReference type="InterPro" id="IPR011009">
    <property type="entry name" value="Kinase-like_dom_sf"/>
</dbReference>
<dbReference type="InterPro" id="IPR040976">
    <property type="entry name" value="Pkinase_fungal"/>
</dbReference>
<dbReference type="HOGENOM" id="CLU_006410_3_0_1"/>
<evidence type="ECO:0000259" key="2">
    <source>
        <dbReference type="Pfam" id="PF17667"/>
    </source>
</evidence>
<reference evidence="3" key="1">
    <citation type="submission" date="2014-01" db="EMBL/GenBank/DDBJ databases">
        <title>The genome of the white-rot fungus Pycnoporus cinnabarinus: a basidiomycete model with a versatile arsenal for lignocellulosic biomass breakdown.</title>
        <authorList>
            <person name="Levasseur A."/>
            <person name="Lomascolo A."/>
            <person name="Ruiz-Duenas F.J."/>
            <person name="Uzan E."/>
            <person name="Piumi F."/>
            <person name="Kues U."/>
            <person name="Ram A.F.J."/>
            <person name="Murat C."/>
            <person name="Haon M."/>
            <person name="Benoit I."/>
            <person name="Arfi Y."/>
            <person name="Chevret D."/>
            <person name="Drula E."/>
            <person name="Kwon M.J."/>
            <person name="Gouret P."/>
            <person name="Lesage-Meessen L."/>
            <person name="Lombard V."/>
            <person name="Mariette J."/>
            <person name="Noirot C."/>
            <person name="Park J."/>
            <person name="Patyshakuliyeva A."/>
            <person name="Wieneger R.A.B."/>
            <person name="Wosten H.A.B."/>
            <person name="Martin F."/>
            <person name="Coutinho P.M."/>
            <person name="de Vries R."/>
            <person name="Martinez A.T."/>
            <person name="Klopp C."/>
            <person name="Pontarotti P."/>
            <person name="Henrissat B."/>
            <person name="Record E."/>
        </authorList>
    </citation>
    <scope>NUCLEOTIDE SEQUENCE [LARGE SCALE GENOMIC DNA]</scope>
    <source>
        <strain evidence="3">BRFM137</strain>
    </source>
</reference>
<dbReference type="EMBL" id="CCBP010000125">
    <property type="protein sequence ID" value="CDO74185.1"/>
    <property type="molecule type" value="Genomic_DNA"/>
</dbReference>
<feature type="domain" description="Fungal-type protein kinase" evidence="2">
    <location>
        <begin position="145"/>
        <end position="238"/>
    </location>
</feature>
<proteinExistence type="predicted"/>
<organism evidence="3 4">
    <name type="scientific">Pycnoporus cinnabarinus</name>
    <name type="common">Cinnabar-red polypore</name>
    <name type="synonym">Trametes cinnabarina</name>
    <dbReference type="NCBI Taxonomy" id="5643"/>
    <lineage>
        <taxon>Eukaryota</taxon>
        <taxon>Fungi</taxon>
        <taxon>Dikarya</taxon>
        <taxon>Basidiomycota</taxon>
        <taxon>Agaricomycotina</taxon>
        <taxon>Agaricomycetes</taxon>
        <taxon>Polyporales</taxon>
        <taxon>Polyporaceae</taxon>
        <taxon>Trametes</taxon>
    </lineage>
</organism>
<dbReference type="PANTHER" id="PTHR38248:SF2">
    <property type="entry name" value="FUNK1 11"/>
    <property type="match status" value="1"/>
</dbReference>
<dbReference type="Pfam" id="PF17667">
    <property type="entry name" value="Pkinase_fungal"/>
    <property type="match status" value="2"/>
</dbReference>
<dbReference type="AlphaFoldDB" id="A0A060SIF5"/>
<evidence type="ECO:0000256" key="1">
    <source>
        <dbReference type="SAM" id="MobiDB-lite"/>
    </source>
</evidence>
<comment type="caution">
    <text evidence="3">The sequence shown here is derived from an EMBL/GenBank/DDBJ whole genome shotgun (WGS) entry which is preliminary data.</text>
</comment>
<name>A0A060SIF5_PYCCI</name>
<sequence>MGHTVLVDMETFEKDILRLKDGLVNTAKVSDAFVNYAQLELRSLFNQQKPPPTEHSIGKQFISVINNTAHGGLCKAHRTLFTGNKYADDATKSKVDAGLYPAASVPTDGKPDWTHIRLFIEFKRSGTSLDPFDDAKSDAPELDAESRKAVRHQLINYALVIRNQQHRLFLYSLFVNGPEFRLMRWDQAGIIVTKKRNYAQDPRLLLSFLAWFDSLSDAQQGLDPTARLLQKTSRAYKLMDDLARDDPSDMLYEEGSPVPATYAAPQIVPTGSEQKFTKSVPAHNTRARSKQVTMSANIELEDEAYLDVVDLDDEDPRVFSYVREKFRDSLKDDWPRYRLEVGEEKRIFLVGKPMWVSFWMFGRGTRGYVALDVKTRRFVFLKDSWRPFYVGVEPEGYYLQLLASGKGASSGLQVPSVIVHGDVTVSGQEQGHLTLTPLFARHLLAGAKKAIRAATGESASSASRPIDQQDIRRVKTKRPSDDESHTTVQGPKAEPLDAEDTQNAYYRHYTHYRIVVQDVCLPFSSIRSSKQLIQLLRDCIQTHAIAYEQHRLLHRDVSAGNLIIRPSLSSSVDANGMKKVEWHGIITDWELAKTVPVQEEHSSTKPQERPRQPERTGTWQFMSVAYVQNHPRWPVSVADELESFFHVMLFYAVRLLRHNVENVASFVFDYFESSTFGGDGRRRRSSAKVAAVAYGVIRADIHRILKFTHENGRPHRELNDIFNVLLRYFKARYEVLGWEVEKHQVDASDAQDDGESSSPMYEEDDEELELRNLIRAKARKLDNHETVISTLSNALDLGRKPAPYWPEKDAVPDRLPESYDLRVLVTLLNKMYSTTGMATGQEGPEGAPARKKARTEASEPEMAAGESSSRRAGQGGWHSVDVLSARSIAGGKRR</sequence>
<gene>
    <name evidence="3" type="ORF">BN946_scf185043.g237</name>
</gene>
<feature type="region of interest" description="Disordered" evidence="1">
    <location>
        <begin position="835"/>
        <end position="894"/>
    </location>
</feature>
<dbReference type="OrthoDB" id="2749390at2759"/>
<feature type="domain" description="Fungal-type protein kinase" evidence="2">
    <location>
        <begin position="341"/>
        <end position="650"/>
    </location>
</feature>
<keyword evidence="4" id="KW-1185">Reference proteome</keyword>
<dbReference type="Gene3D" id="1.10.510.10">
    <property type="entry name" value="Transferase(Phosphotransferase) domain 1"/>
    <property type="match status" value="1"/>
</dbReference>
<dbReference type="SUPFAM" id="SSF56112">
    <property type="entry name" value="Protein kinase-like (PK-like)"/>
    <property type="match status" value="1"/>
</dbReference>
<evidence type="ECO:0000313" key="3">
    <source>
        <dbReference type="EMBL" id="CDO74185.1"/>
    </source>
</evidence>